<dbReference type="PANTHER" id="PTHR33112:SF16">
    <property type="entry name" value="HETEROKARYON INCOMPATIBILITY DOMAIN-CONTAINING PROTEIN"/>
    <property type="match status" value="1"/>
</dbReference>
<keyword evidence="3" id="KW-1185">Reference proteome</keyword>
<dbReference type="Pfam" id="PF06985">
    <property type="entry name" value="HET"/>
    <property type="match status" value="1"/>
</dbReference>
<proteinExistence type="predicted"/>
<dbReference type="InterPro" id="IPR010730">
    <property type="entry name" value="HET"/>
</dbReference>
<accession>A0A9P8I7L8</accession>
<dbReference type="Proteomes" id="UP000750711">
    <property type="component" value="Unassembled WGS sequence"/>
</dbReference>
<gene>
    <name evidence="2" type="ORF">GP486_006719</name>
</gene>
<sequence>MSLCGYCTGITLEKIYACDRYDHQPSWHALRKSSAECSLCEVFYDRLNKELCSAFLSDPGQSHHPEEHIRKSRKLDQLRLAEDWDAGLKTNIILQFPEDNGKTLWYITVVCGGQAFVYSHISDNGAIMLKEATAEHGFGRRGAAEIMIYTLEDDPLASQNISIGRLINPDPTSDANFSMATNWINECVTMHPECSITSMRTAREADSDKKMPKRVIDVKSSGESGSIVLIDTDGKMIEYVTLSYCWGPIEKPLWVTKKYNLEDRKKNISVLSLPKTLRDAVTVVRKLGYHYLWVDSLCILQDSPEDWEEESACMGQYYENSAFTIAASSAESSVVGFLNARTPVTYTPIVIPVDRGEGPRGHLYIPRRLNTFGTNITFGPLSERAWVLQERMFSRGILHYGKEQMFWECQSALRNESTLEDVSRGNILDPAFYEHNLRIPFKPSKRALTLLQWYGIIEDYTTRKMTRDMDKLPALSGLANEAQKQFGVPYLAGLWNDKLHIGLSWSVLHNSSGRRPLIYRAPSWSWAAVDGPISYQYLNGYTPTSDGFVESAIDVIEAHTEIAASDQFGQVVGGRIVLSGQLKFAKKEEMLPNKVLTYYDWKMGHEKMIGYYIEDEQNELGDDILCLKLAIRPFGIGPSLSPQNVVLILGPTGSGAYRRVGSGIIKQTNWFDDSLRRVITMI</sequence>
<evidence type="ECO:0000313" key="3">
    <source>
        <dbReference type="Proteomes" id="UP000750711"/>
    </source>
</evidence>
<reference evidence="2" key="1">
    <citation type="submission" date="2021-03" db="EMBL/GenBank/DDBJ databases">
        <title>Comparative genomics and phylogenomic investigation of the class Geoglossomycetes provide insights into ecological specialization and systematics.</title>
        <authorList>
            <person name="Melie T."/>
            <person name="Pirro S."/>
            <person name="Miller A.N."/>
            <person name="Quandt A."/>
        </authorList>
    </citation>
    <scope>NUCLEOTIDE SEQUENCE</scope>
    <source>
        <strain evidence="2">CAQ_001_2017</strain>
    </source>
</reference>
<dbReference type="AlphaFoldDB" id="A0A9P8I7L8"/>
<evidence type="ECO:0000259" key="1">
    <source>
        <dbReference type="Pfam" id="PF06985"/>
    </source>
</evidence>
<name>A0A9P8I7L8_9PEZI</name>
<protein>
    <recommendedName>
        <fullName evidence="1">Heterokaryon incompatibility domain-containing protein</fullName>
    </recommendedName>
</protein>
<dbReference type="PANTHER" id="PTHR33112">
    <property type="entry name" value="DOMAIN PROTEIN, PUTATIVE-RELATED"/>
    <property type="match status" value="1"/>
</dbReference>
<evidence type="ECO:0000313" key="2">
    <source>
        <dbReference type="EMBL" id="KAH0553089.1"/>
    </source>
</evidence>
<dbReference type="EMBL" id="JAGHQM010001607">
    <property type="protein sequence ID" value="KAH0553089.1"/>
    <property type="molecule type" value="Genomic_DNA"/>
</dbReference>
<comment type="caution">
    <text evidence="2">The sequence shown here is derived from an EMBL/GenBank/DDBJ whole genome shotgun (WGS) entry which is preliminary data.</text>
</comment>
<feature type="domain" description="Heterokaryon incompatibility" evidence="1">
    <location>
        <begin position="239"/>
        <end position="390"/>
    </location>
</feature>
<organism evidence="2 3">
    <name type="scientific">Trichoglossum hirsutum</name>
    <dbReference type="NCBI Taxonomy" id="265104"/>
    <lineage>
        <taxon>Eukaryota</taxon>
        <taxon>Fungi</taxon>
        <taxon>Dikarya</taxon>
        <taxon>Ascomycota</taxon>
        <taxon>Pezizomycotina</taxon>
        <taxon>Geoglossomycetes</taxon>
        <taxon>Geoglossales</taxon>
        <taxon>Geoglossaceae</taxon>
        <taxon>Trichoglossum</taxon>
    </lineage>
</organism>